<feature type="compositionally biased region" description="Low complexity" evidence="1">
    <location>
        <begin position="56"/>
        <end position="65"/>
    </location>
</feature>
<evidence type="ECO:0000256" key="1">
    <source>
        <dbReference type="SAM" id="MobiDB-lite"/>
    </source>
</evidence>
<feature type="compositionally biased region" description="Acidic residues" evidence="1">
    <location>
        <begin position="402"/>
        <end position="413"/>
    </location>
</feature>
<sequence length="484" mass="53381">MTSAVPVHTYHPPRHPHTVAPTTPTPIPRSSTSTSVYTTSSSSTQNTTYWPNNGGSSLSTASSSSPRVNAGLAAAQYVTGRLHRRARSGNNTPDEIPDEMFDEGFFSGPGSPPPTEMFSKTMKPKNKIKPLLKKVSGSRGNSLDLSRSDGGLPNGVGLGIFDNPDSGVDEDVLDTAFPKYTRQRHSRNISGLSSTSANSPLIAGTNPTQPFAHPKRQVPRQRHSYTTPDLSRDATSTESSDGSEEDETETRRIVRTGSYVQDLKVRTSYESHTTPLATTSTITEIERPSSQLITPVTPVSPQDSIQEVKQRRGRASLKPKESKIREASPSFADSVTAARLAWEAKEEKKEEKREKKRRRMEAKEQERSASQNSHRARVNSGSSAYTWDEETAEGYREKTGMLEEEEEEDDDEVYTGRGSLDPPQNRNSLQSTRGRNATGKKWGVLNSDQNKPGSRKSGSLKKKWLGFIVWVRIGMVRLGRKMGF</sequence>
<dbReference type="Proteomes" id="UP000018144">
    <property type="component" value="Unassembled WGS sequence"/>
</dbReference>
<accession>U4L996</accession>
<dbReference type="OrthoDB" id="5377213at2759"/>
<feature type="region of interest" description="Disordered" evidence="1">
    <location>
        <begin position="1"/>
        <end position="65"/>
    </location>
</feature>
<feature type="region of interest" description="Disordered" evidence="1">
    <location>
        <begin position="182"/>
        <end position="254"/>
    </location>
</feature>
<dbReference type="AlphaFoldDB" id="U4L996"/>
<feature type="compositionally biased region" description="Polar residues" evidence="1">
    <location>
        <begin position="188"/>
        <end position="209"/>
    </location>
</feature>
<feature type="compositionally biased region" description="Basic and acidic residues" evidence="1">
    <location>
        <begin position="342"/>
        <end position="353"/>
    </location>
</feature>
<feature type="compositionally biased region" description="Low complexity" evidence="1">
    <location>
        <begin position="18"/>
        <end position="48"/>
    </location>
</feature>
<keyword evidence="3" id="KW-1185">Reference proteome</keyword>
<name>U4L996_PYROM</name>
<feature type="compositionally biased region" description="Basic residues" evidence="1">
    <location>
        <begin position="213"/>
        <end position="223"/>
    </location>
</feature>
<evidence type="ECO:0000313" key="3">
    <source>
        <dbReference type="Proteomes" id="UP000018144"/>
    </source>
</evidence>
<feature type="compositionally biased region" description="Polar residues" evidence="1">
    <location>
        <begin position="286"/>
        <end position="307"/>
    </location>
</feature>
<dbReference type="OMA" id="FATYEEP"/>
<evidence type="ECO:0000313" key="2">
    <source>
        <dbReference type="EMBL" id="CCX06759.1"/>
    </source>
</evidence>
<feature type="region of interest" description="Disordered" evidence="1">
    <location>
        <begin position="286"/>
        <end position="458"/>
    </location>
</feature>
<reference evidence="2 3" key="1">
    <citation type="journal article" date="2013" name="PLoS Genet.">
        <title>The genome and development-dependent transcriptomes of Pyronema confluens: a window into fungal evolution.</title>
        <authorList>
            <person name="Traeger S."/>
            <person name="Altegoer F."/>
            <person name="Freitag M."/>
            <person name="Gabaldon T."/>
            <person name="Kempken F."/>
            <person name="Kumar A."/>
            <person name="Marcet-Houben M."/>
            <person name="Poggeler S."/>
            <person name="Stajich J.E."/>
            <person name="Nowrousian M."/>
        </authorList>
    </citation>
    <scope>NUCLEOTIDE SEQUENCE [LARGE SCALE GENOMIC DNA]</scope>
    <source>
        <strain evidence="3">CBS 100304</strain>
        <tissue evidence="2">Vegetative mycelium</tissue>
    </source>
</reference>
<dbReference type="EMBL" id="HF935310">
    <property type="protein sequence ID" value="CCX06759.1"/>
    <property type="molecule type" value="Genomic_DNA"/>
</dbReference>
<feature type="compositionally biased region" description="Polar residues" evidence="1">
    <location>
        <begin position="422"/>
        <end position="435"/>
    </location>
</feature>
<proteinExistence type="predicted"/>
<gene>
    <name evidence="2" type="ORF">PCON_06346</name>
</gene>
<organism evidence="2 3">
    <name type="scientific">Pyronema omphalodes (strain CBS 100304)</name>
    <name type="common">Pyronema confluens</name>
    <dbReference type="NCBI Taxonomy" id="1076935"/>
    <lineage>
        <taxon>Eukaryota</taxon>
        <taxon>Fungi</taxon>
        <taxon>Dikarya</taxon>
        <taxon>Ascomycota</taxon>
        <taxon>Pezizomycotina</taxon>
        <taxon>Pezizomycetes</taxon>
        <taxon>Pezizales</taxon>
        <taxon>Pyronemataceae</taxon>
        <taxon>Pyronema</taxon>
    </lineage>
</organism>
<feature type="compositionally biased region" description="Polar residues" evidence="1">
    <location>
        <begin position="368"/>
        <end position="385"/>
    </location>
</feature>
<protein>
    <submittedName>
        <fullName evidence="2">Uncharacterized protein</fullName>
    </submittedName>
</protein>